<evidence type="ECO:0000313" key="1">
    <source>
        <dbReference type="EMBL" id="KAK6296995.1"/>
    </source>
</evidence>
<keyword evidence="2" id="KW-1185">Reference proteome</keyword>
<accession>A0AAN8L3P0</accession>
<reference evidence="1 2" key="1">
    <citation type="submission" date="2021-04" db="EMBL/GenBank/DDBJ databases">
        <authorList>
            <person name="De Guttry C."/>
            <person name="Zahm M."/>
            <person name="Klopp C."/>
            <person name="Cabau C."/>
            <person name="Louis A."/>
            <person name="Berthelot C."/>
            <person name="Parey E."/>
            <person name="Roest Crollius H."/>
            <person name="Montfort J."/>
            <person name="Robinson-Rechavi M."/>
            <person name="Bucao C."/>
            <person name="Bouchez O."/>
            <person name="Gislard M."/>
            <person name="Lluch J."/>
            <person name="Milhes M."/>
            <person name="Lampietro C."/>
            <person name="Lopez Roques C."/>
            <person name="Donnadieu C."/>
            <person name="Braasch I."/>
            <person name="Desvignes T."/>
            <person name="Postlethwait J."/>
            <person name="Bobe J."/>
            <person name="Wedekind C."/>
            <person name="Guiguen Y."/>
        </authorList>
    </citation>
    <scope>NUCLEOTIDE SEQUENCE [LARGE SCALE GENOMIC DNA]</scope>
    <source>
        <strain evidence="1">Cs_M1</strain>
        <tissue evidence="1">Blood</tissue>
    </source>
</reference>
<protein>
    <submittedName>
        <fullName evidence="1">Uncharacterized protein</fullName>
    </submittedName>
</protein>
<proteinExistence type="predicted"/>
<gene>
    <name evidence="1" type="ORF">J4Q44_G00331370</name>
</gene>
<organism evidence="1 2">
    <name type="scientific">Coregonus suidteri</name>
    <dbReference type="NCBI Taxonomy" id="861788"/>
    <lineage>
        <taxon>Eukaryota</taxon>
        <taxon>Metazoa</taxon>
        <taxon>Chordata</taxon>
        <taxon>Craniata</taxon>
        <taxon>Vertebrata</taxon>
        <taxon>Euteleostomi</taxon>
        <taxon>Actinopterygii</taxon>
        <taxon>Neopterygii</taxon>
        <taxon>Teleostei</taxon>
        <taxon>Protacanthopterygii</taxon>
        <taxon>Salmoniformes</taxon>
        <taxon>Salmonidae</taxon>
        <taxon>Coregoninae</taxon>
        <taxon>Coregonus</taxon>
    </lineage>
</organism>
<name>A0AAN8L3P0_9TELE</name>
<comment type="caution">
    <text evidence="1">The sequence shown here is derived from an EMBL/GenBank/DDBJ whole genome shotgun (WGS) entry which is preliminary data.</text>
</comment>
<sequence>MTSMEGLRTCAIYKKKMLQTCFYFCAPFDKIFYLTAPVKLQSTPRELAYRTGEGCYRSDCLDGGQEYPDSDPVISNVAGINC</sequence>
<dbReference type="AlphaFoldDB" id="A0AAN8L3P0"/>
<dbReference type="EMBL" id="JAGTTL010000032">
    <property type="protein sequence ID" value="KAK6296995.1"/>
    <property type="molecule type" value="Genomic_DNA"/>
</dbReference>
<dbReference type="Proteomes" id="UP001356427">
    <property type="component" value="Unassembled WGS sequence"/>
</dbReference>
<evidence type="ECO:0000313" key="2">
    <source>
        <dbReference type="Proteomes" id="UP001356427"/>
    </source>
</evidence>